<proteinExistence type="predicted"/>
<evidence type="ECO:0000256" key="1">
    <source>
        <dbReference type="SAM" id="MobiDB-lite"/>
    </source>
</evidence>
<feature type="compositionally biased region" description="Acidic residues" evidence="1">
    <location>
        <begin position="114"/>
        <end position="127"/>
    </location>
</feature>
<accession>A0ABQ6N338</accession>
<evidence type="ECO:0000313" key="3">
    <source>
        <dbReference type="Proteomes" id="UP001165060"/>
    </source>
</evidence>
<keyword evidence="3" id="KW-1185">Reference proteome</keyword>
<name>A0ABQ6N338_9STRA</name>
<evidence type="ECO:0000313" key="2">
    <source>
        <dbReference type="EMBL" id="GMI38480.1"/>
    </source>
</evidence>
<dbReference type="Proteomes" id="UP001165060">
    <property type="component" value="Unassembled WGS sequence"/>
</dbReference>
<reference evidence="2 3" key="1">
    <citation type="journal article" date="2023" name="Commun. Biol.">
        <title>Genome analysis of Parmales, the sister group of diatoms, reveals the evolutionary specialization of diatoms from phago-mixotrophs to photoautotrophs.</title>
        <authorList>
            <person name="Ban H."/>
            <person name="Sato S."/>
            <person name="Yoshikawa S."/>
            <person name="Yamada K."/>
            <person name="Nakamura Y."/>
            <person name="Ichinomiya M."/>
            <person name="Sato N."/>
            <person name="Blanc-Mathieu R."/>
            <person name="Endo H."/>
            <person name="Kuwata A."/>
            <person name="Ogata H."/>
        </authorList>
    </citation>
    <scope>NUCLEOTIDE SEQUENCE [LARGE SCALE GENOMIC DNA]</scope>
</reference>
<dbReference type="EMBL" id="BRYB01002034">
    <property type="protein sequence ID" value="GMI38480.1"/>
    <property type="molecule type" value="Genomic_DNA"/>
</dbReference>
<feature type="region of interest" description="Disordered" evidence="1">
    <location>
        <begin position="93"/>
        <end position="140"/>
    </location>
</feature>
<gene>
    <name evidence="2" type="ORF">TeGR_g12194</name>
</gene>
<feature type="compositionally biased region" description="Basic and acidic residues" evidence="1">
    <location>
        <begin position="93"/>
        <end position="113"/>
    </location>
</feature>
<organism evidence="2 3">
    <name type="scientific">Tetraparma gracilis</name>
    <dbReference type="NCBI Taxonomy" id="2962635"/>
    <lineage>
        <taxon>Eukaryota</taxon>
        <taxon>Sar</taxon>
        <taxon>Stramenopiles</taxon>
        <taxon>Ochrophyta</taxon>
        <taxon>Bolidophyceae</taxon>
        <taxon>Parmales</taxon>
        <taxon>Triparmaceae</taxon>
        <taxon>Tetraparma</taxon>
    </lineage>
</organism>
<protein>
    <submittedName>
        <fullName evidence="2">Uncharacterized protein</fullName>
    </submittedName>
</protein>
<sequence>MSSSLPSATPADAYARAASTLLKSLSSWESSIVAEGRSGEPINYARHQAALSAALQQARQLEGAVPGQARHFLYKPTRAPEDLRDIPEFLKLHKEVQEPEMRRAGEEGEKGDAEEGDAEEGEGDAEGDAGKKGGGKRGRDEEVLEVLVEFNNELGKLVEDCKAKMVKF</sequence>
<comment type="caution">
    <text evidence="2">The sequence shown here is derived from an EMBL/GenBank/DDBJ whole genome shotgun (WGS) entry which is preliminary data.</text>
</comment>